<dbReference type="GO" id="GO:0005886">
    <property type="term" value="C:plasma membrane"/>
    <property type="evidence" value="ECO:0007669"/>
    <property type="project" value="UniProtKB-SubCell"/>
</dbReference>
<protein>
    <recommendedName>
        <fullName evidence="6">Lactonase family protein</fullName>
    </recommendedName>
</protein>
<evidence type="ECO:0008006" key="6">
    <source>
        <dbReference type="Google" id="ProtNLM"/>
    </source>
</evidence>
<accession>A0A538SNM0</accession>
<evidence type="ECO:0000256" key="3">
    <source>
        <dbReference type="ARBA" id="ARBA00023136"/>
    </source>
</evidence>
<organism evidence="4 5">
    <name type="scientific">Eiseniibacteriota bacterium</name>
    <dbReference type="NCBI Taxonomy" id="2212470"/>
    <lineage>
        <taxon>Bacteria</taxon>
        <taxon>Candidatus Eiseniibacteriota</taxon>
    </lineage>
</organism>
<keyword evidence="2" id="KW-1003">Cell membrane</keyword>
<evidence type="ECO:0000256" key="2">
    <source>
        <dbReference type="ARBA" id="ARBA00022475"/>
    </source>
</evidence>
<evidence type="ECO:0000313" key="5">
    <source>
        <dbReference type="Proteomes" id="UP000317716"/>
    </source>
</evidence>
<dbReference type="SUPFAM" id="SSF63825">
    <property type="entry name" value="YWTD domain"/>
    <property type="match status" value="1"/>
</dbReference>
<dbReference type="InterPro" id="IPR015943">
    <property type="entry name" value="WD40/YVTN_repeat-like_dom_sf"/>
</dbReference>
<reference evidence="4 5" key="1">
    <citation type="journal article" date="2019" name="Nat. Microbiol.">
        <title>Mediterranean grassland soil C-N compound turnover is dependent on rainfall and depth, and is mediated by genomically divergent microorganisms.</title>
        <authorList>
            <person name="Diamond S."/>
            <person name="Andeer P.F."/>
            <person name="Li Z."/>
            <person name="Crits-Christoph A."/>
            <person name="Burstein D."/>
            <person name="Anantharaman K."/>
            <person name="Lane K.R."/>
            <person name="Thomas B.C."/>
            <person name="Pan C."/>
            <person name="Northen T.R."/>
            <person name="Banfield J.F."/>
        </authorList>
    </citation>
    <scope>NUCLEOTIDE SEQUENCE [LARGE SCALE GENOMIC DNA]</scope>
    <source>
        <strain evidence="4">WS_2</strain>
    </source>
</reference>
<comment type="caution">
    <text evidence="4">The sequence shown here is derived from an EMBL/GenBank/DDBJ whole genome shotgun (WGS) entry which is preliminary data.</text>
</comment>
<comment type="subcellular location">
    <subcellularLocation>
        <location evidence="1">Cell membrane</location>
    </subcellularLocation>
</comment>
<evidence type="ECO:0000313" key="4">
    <source>
        <dbReference type="EMBL" id="TMQ52971.1"/>
    </source>
</evidence>
<dbReference type="InterPro" id="IPR009722">
    <property type="entry name" value="YjiK/CarP"/>
</dbReference>
<dbReference type="Gene3D" id="2.130.10.10">
    <property type="entry name" value="YVTN repeat-like/Quinoprotein amine dehydrogenase"/>
    <property type="match status" value="1"/>
</dbReference>
<gene>
    <name evidence="4" type="ORF">E6K72_08790</name>
</gene>
<name>A0A538SNM0_UNCEI</name>
<dbReference type="Pfam" id="PF06977">
    <property type="entry name" value="SdiA-regulated"/>
    <property type="match status" value="1"/>
</dbReference>
<dbReference type="Proteomes" id="UP000317716">
    <property type="component" value="Unassembled WGS sequence"/>
</dbReference>
<evidence type="ECO:0000256" key="1">
    <source>
        <dbReference type="ARBA" id="ARBA00004236"/>
    </source>
</evidence>
<proteinExistence type="predicted"/>
<dbReference type="EMBL" id="VBOS01000309">
    <property type="protein sequence ID" value="TMQ52971.1"/>
    <property type="molecule type" value="Genomic_DNA"/>
</dbReference>
<dbReference type="AlphaFoldDB" id="A0A538SNM0"/>
<keyword evidence="3" id="KW-0472">Membrane</keyword>
<sequence length="187" mass="20998">MNVAEPSDLTIDETGTILWTVSDTNNKIYRLDLQGNITKTLSYVGNDLEGVAYDRRDHTLWLAEEEYRAVIHVDTAGAIVLNERSPGLFIPLKSDFSYDVKYQLTFAGDYSAMTYDPQRRCFWIMSDESMAMFLCTGPNVVHAEYALSSRRFEGIALDPAGKYVYAVNDSARALYVFQNTVPVAPAP</sequence>